<organism evidence="11 12">
    <name type="scientific">Cupriavidus nantongensis</name>
    <dbReference type="NCBI Taxonomy" id="1796606"/>
    <lineage>
        <taxon>Bacteria</taxon>
        <taxon>Pseudomonadati</taxon>
        <taxon>Pseudomonadota</taxon>
        <taxon>Betaproteobacteria</taxon>
        <taxon>Burkholderiales</taxon>
        <taxon>Burkholderiaceae</taxon>
        <taxon>Cupriavidus</taxon>
    </lineage>
</organism>
<proteinExistence type="predicted"/>
<evidence type="ECO:0000256" key="4">
    <source>
        <dbReference type="ARBA" id="ARBA00022617"/>
    </source>
</evidence>
<evidence type="ECO:0000256" key="10">
    <source>
        <dbReference type="SAM" id="Phobius"/>
    </source>
</evidence>
<dbReference type="AlphaFoldDB" id="A0A142JR36"/>
<evidence type="ECO:0000313" key="12">
    <source>
        <dbReference type="Proteomes" id="UP000075238"/>
    </source>
</evidence>
<evidence type="ECO:0000256" key="8">
    <source>
        <dbReference type="ARBA" id="ARBA00023004"/>
    </source>
</evidence>
<dbReference type="Proteomes" id="UP000075238">
    <property type="component" value="Chromosome 2"/>
</dbReference>
<name>A0A142JR36_9BURK</name>
<dbReference type="GO" id="GO:0046872">
    <property type="term" value="F:metal ion binding"/>
    <property type="evidence" value="ECO:0007669"/>
    <property type="project" value="UniProtKB-KW"/>
</dbReference>
<evidence type="ECO:0000256" key="9">
    <source>
        <dbReference type="ARBA" id="ARBA00023136"/>
    </source>
</evidence>
<keyword evidence="12" id="KW-1185">Reference proteome</keyword>
<keyword evidence="6" id="KW-0479">Metal-binding</keyword>
<dbReference type="GO" id="GO:0016020">
    <property type="term" value="C:membrane"/>
    <property type="evidence" value="ECO:0007669"/>
    <property type="project" value="UniProtKB-SubCell"/>
</dbReference>
<evidence type="ECO:0000256" key="3">
    <source>
        <dbReference type="ARBA" id="ARBA00004370"/>
    </source>
</evidence>
<keyword evidence="8" id="KW-0408">Iron</keyword>
<feature type="transmembrane region" description="Helical" evidence="10">
    <location>
        <begin position="12"/>
        <end position="31"/>
    </location>
</feature>
<dbReference type="OrthoDB" id="8779376at2"/>
<protein>
    <submittedName>
        <fullName evidence="11">Succinate dehydrogenase</fullName>
    </submittedName>
</protein>
<dbReference type="SUPFAM" id="SSF81343">
    <property type="entry name" value="Fumarate reductase respiratory complex transmembrane subunits"/>
    <property type="match status" value="1"/>
</dbReference>
<feature type="transmembrane region" description="Helical" evidence="10">
    <location>
        <begin position="51"/>
        <end position="74"/>
    </location>
</feature>
<dbReference type="InterPro" id="IPR034804">
    <property type="entry name" value="SQR/QFR_C/D"/>
</dbReference>
<comment type="cofactor">
    <cofactor evidence="1">
        <name>heme</name>
        <dbReference type="ChEBI" id="CHEBI:30413"/>
    </cofactor>
</comment>
<dbReference type="InterPro" id="IPR000701">
    <property type="entry name" value="SuccDH_FuR_B_TM-su"/>
</dbReference>
<evidence type="ECO:0000256" key="6">
    <source>
        <dbReference type="ARBA" id="ARBA00022723"/>
    </source>
</evidence>
<comment type="subcellular location">
    <subcellularLocation>
        <location evidence="3">Membrane</location>
    </subcellularLocation>
</comment>
<reference evidence="11 12" key="1">
    <citation type="submission" date="2016-03" db="EMBL/GenBank/DDBJ databases">
        <title>Complete genome sequence of a novel chlorpyrifos degrading bacterium, Cupriavidus nantongensis sp. X1.</title>
        <authorList>
            <person name="Fang L."/>
        </authorList>
    </citation>
    <scope>NUCLEOTIDE SEQUENCE [LARGE SCALE GENOMIC DNA]</scope>
    <source>
        <strain evidence="11 12">X1</strain>
    </source>
</reference>
<gene>
    <name evidence="11" type="ORF">A2G96_22145</name>
</gene>
<dbReference type="EMBL" id="CP014845">
    <property type="protein sequence ID" value="AMR80548.1"/>
    <property type="molecule type" value="Genomic_DNA"/>
</dbReference>
<keyword evidence="4" id="KW-0349">Heme</keyword>
<evidence type="ECO:0000256" key="7">
    <source>
        <dbReference type="ARBA" id="ARBA00022989"/>
    </source>
</evidence>
<keyword evidence="5 10" id="KW-0812">Transmembrane</keyword>
<dbReference type="STRING" id="1796606.A2G96_22145"/>
<evidence type="ECO:0000256" key="5">
    <source>
        <dbReference type="ARBA" id="ARBA00022692"/>
    </source>
</evidence>
<dbReference type="Gene3D" id="1.20.1300.10">
    <property type="entry name" value="Fumarate reductase/succinate dehydrogenase, transmembrane subunit"/>
    <property type="match status" value="1"/>
</dbReference>
<keyword evidence="9 10" id="KW-0472">Membrane</keyword>
<evidence type="ECO:0000313" key="11">
    <source>
        <dbReference type="EMBL" id="AMR80548.1"/>
    </source>
</evidence>
<feature type="transmembrane region" description="Helical" evidence="10">
    <location>
        <begin position="86"/>
        <end position="110"/>
    </location>
</feature>
<evidence type="ECO:0000256" key="2">
    <source>
        <dbReference type="ARBA" id="ARBA00004050"/>
    </source>
</evidence>
<evidence type="ECO:0000256" key="1">
    <source>
        <dbReference type="ARBA" id="ARBA00001971"/>
    </source>
</evidence>
<dbReference type="RefSeq" id="WP_062802383.1">
    <property type="nucleotide sequence ID" value="NZ_CP014845.1"/>
</dbReference>
<dbReference type="Pfam" id="PF01127">
    <property type="entry name" value="Sdh_cyt"/>
    <property type="match status" value="1"/>
</dbReference>
<keyword evidence="7 10" id="KW-1133">Transmembrane helix</keyword>
<accession>A0A142JR36</accession>
<sequence>MESRLFALQRLTAMIMAPFVLVHLAVILYAVRGGLTAAEILSRTQGSWIWIPFYSLFVLSVAVHVPIGMRNILIEWGRLSRGAASWLGLLFGLLLLWMGLRAVAAVGGLLS</sequence>
<dbReference type="KEGG" id="cnan:A2G96_22145"/>
<comment type="function">
    <text evidence="2">Membrane-anchoring subunit of succinate dehydrogenase (SDH).</text>
</comment>